<organism evidence="1 2">
    <name type="scientific">Tanacetum coccineum</name>
    <dbReference type="NCBI Taxonomy" id="301880"/>
    <lineage>
        <taxon>Eukaryota</taxon>
        <taxon>Viridiplantae</taxon>
        <taxon>Streptophyta</taxon>
        <taxon>Embryophyta</taxon>
        <taxon>Tracheophyta</taxon>
        <taxon>Spermatophyta</taxon>
        <taxon>Magnoliopsida</taxon>
        <taxon>eudicotyledons</taxon>
        <taxon>Gunneridae</taxon>
        <taxon>Pentapetalae</taxon>
        <taxon>asterids</taxon>
        <taxon>campanulids</taxon>
        <taxon>Asterales</taxon>
        <taxon>Asteraceae</taxon>
        <taxon>Asteroideae</taxon>
        <taxon>Anthemideae</taxon>
        <taxon>Anthemidinae</taxon>
        <taxon>Tanacetum</taxon>
    </lineage>
</organism>
<proteinExistence type="predicted"/>
<name>A0ABQ5JE14_9ASTR</name>
<accession>A0ABQ5JE14</accession>
<gene>
    <name evidence="1" type="ORF">Tco_1131710</name>
</gene>
<comment type="caution">
    <text evidence="1">The sequence shown here is derived from an EMBL/GenBank/DDBJ whole genome shotgun (WGS) entry which is preliminary data.</text>
</comment>
<reference evidence="1" key="2">
    <citation type="submission" date="2022-01" db="EMBL/GenBank/DDBJ databases">
        <authorList>
            <person name="Yamashiro T."/>
            <person name="Shiraishi A."/>
            <person name="Satake H."/>
            <person name="Nakayama K."/>
        </authorList>
    </citation>
    <scope>NUCLEOTIDE SEQUENCE</scope>
</reference>
<evidence type="ECO:0008006" key="3">
    <source>
        <dbReference type="Google" id="ProtNLM"/>
    </source>
</evidence>
<reference evidence="1" key="1">
    <citation type="journal article" date="2022" name="Int. J. Mol. Sci.">
        <title>Draft Genome of Tanacetum Coccineum: Genomic Comparison of Closely Related Tanacetum-Family Plants.</title>
        <authorList>
            <person name="Yamashiro T."/>
            <person name="Shiraishi A."/>
            <person name="Nakayama K."/>
            <person name="Satake H."/>
        </authorList>
    </citation>
    <scope>NUCLEOTIDE SEQUENCE</scope>
</reference>
<protein>
    <recommendedName>
        <fullName evidence="3">CCHC-type domain-containing protein</fullName>
    </recommendedName>
</protein>
<dbReference type="EMBL" id="BQNB010021716">
    <property type="protein sequence ID" value="GJU09314.1"/>
    <property type="molecule type" value="Genomic_DNA"/>
</dbReference>
<sequence length="212" mass="24039">MSSRSTIWGQAKKSRMVWIFAQFVNVFLLHHECPIFTQCPEPRSETRAAPKGNFECGAPGHFKRDCLKLKNKDGGNRNAQEAQIEALKPENLENEDVGGMIRKDIPKEKLEPRIDGTLCINGRKTTEKIVLIQAEDEGCSGVRQKSLTLILSKRRLSSKLGIRVMLQGLTLERGSYEIRKTGKAEPKICRPFKVVLAKDWEKFAYKLELPKS</sequence>
<evidence type="ECO:0000313" key="2">
    <source>
        <dbReference type="Proteomes" id="UP001151760"/>
    </source>
</evidence>
<keyword evidence="2" id="KW-1185">Reference proteome</keyword>
<evidence type="ECO:0000313" key="1">
    <source>
        <dbReference type="EMBL" id="GJU09314.1"/>
    </source>
</evidence>
<dbReference type="Proteomes" id="UP001151760">
    <property type="component" value="Unassembled WGS sequence"/>
</dbReference>